<evidence type="ECO:0000256" key="2">
    <source>
        <dbReference type="ARBA" id="ARBA00023015"/>
    </source>
</evidence>
<dbReference type="PIRSF" id="PIRSF019455">
    <property type="entry name" value="CopR_AtkY"/>
    <property type="match status" value="1"/>
</dbReference>
<sequence length="120" mass="13957">MEKYKLFDSELKFMNIIWEEEPIKSGELVKVCNEKLGWKKSTTYTVLRKLAQRGVLKNENTVVTSIVKREDTQIYESHEVVEKSFGGSLPKFLTAFFGNKKISNDEAEELKKLIDSYKED</sequence>
<reference evidence="5" key="1">
    <citation type="submission" date="2019-11" db="EMBL/GenBank/DDBJ databases">
        <authorList>
            <person name="Feng L."/>
        </authorList>
    </citation>
    <scope>NUCLEOTIDE SEQUENCE</scope>
    <source>
        <strain evidence="5">IbartlettiiLFYP30</strain>
    </source>
</reference>
<dbReference type="EMBL" id="CACRUE010000030">
    <property type="protein sequence ID" value="VYU16666.1"/>
    <property type="molecule type" value="Genomic_DNA"/>
</dbReference>
<dbReference type="Pfam" id="PF03965">
    <property type="entry name" value="Penicillinase_R"/>
    <property type="match status" value="1"/>
</dbReference>
<evidence type="ECO:0000256" key="3">
    <source>
        <dbReference type="ARBA" id="ARBA00023125"/>
    </source>
</evidence>
<keyword evidence="4" id="KW-0804">Transcription</keyword>
<keyword evidence="2" id="KW-0805">Transcription regulation</keyword>
<name>A0A6N3CI68_9FIRM</name>
<protein>
    <submittedName>
        <fullName evidence="5">Penicillinase repressor</fullName>
    </submittedName>
</protein>
<dbReference type="GO" id="GO:0045892">
    <property type="term" value="P:negative regulation of DNA-templated transcription"/>
    <property type="evidence" value="ECO:0007669"/>
    <property type="project" value="InterPro"/>
</dbReference>
<dbReference type="SUPFAM" id="SSF46785">
    <property type="entry name" value="Winged helix' DNA-binding domain"/>
    <property type="match status" value="1"/>
</dbReference>
<organism evidence="5">
    <name type="scientific">Intestinibacter bartlettii</name>
    <dbReference type="NCBI Taxonomy" id="261299"/>
    <lineage>
        <taxon>Bacteria</taxon>
        <taxon>Bacillati</taxon>
        <taxon>Bacillota</taxon>
        <taxon>Clostridia</taxon>
        <taxon>Peptostreptococcales</taxon>
        <taxon>Peptostreptococcaceae</taxon>
        <taxon>Intestinibacter</taxon>
    </lineage>
</organism>
<accession>A0A6N3CI68</accession>
<evidence type="ECO:0000256" key="4">
    <source>
        <dbReference type="ARBA" id="ARBA00023163"/>
    </source>
</evidence>
<gene>
    <name evidence="5" type="primary">blaI</name>
    <name evidence="5" type="ORF">IBLFYP30_01905</name>
</gene>
<evidence type="ECO:0000313" key="5">
    <source>
        <dbReference type="EMBL" id="VYU16666.1"/>
    </source>
</evidence>
<dbReference type="Gene3D" id="1.10.4040.10">
    <property type="entry name" value="Penicillinase repressor domain"/>
    <property type="match status" value="1"/>
</dbReference>
<dbReference type="InterPro" id="IPR036388">
    <property type="entry name" value="WH-like_DNA-bd_sf"/>
</dbReference>
<comment type="similarity">
    <text evidence="1">Belongs to the BlaI transcriptional regulatory family.</text>
</comment>
<dbReference type="AlphaFoldDB" id="A0A6N3CI68"/>
<dbReference type="RefSeq" id="WP_024038037.1">
    <property type="nucleotide sequence ID" value="NZ_CACRUE010000030.1"/>
</dbReference>
<dbReference type="GO" id="GO:0003677">
    <property type="term" value="F:DNA binding"/>
    <property type="evidence" value="ECO:0007669"/>
    <property type="project" value="UniProtKB-KW"/>
</dbReference>
<dbReference type="InterPro" id="IPR005650">
    <property type="entry name" value="BlaI_family"/>
</dbReference>
<keyword evidence="3" id="KW-0238">DNA-binding</keyword>
<dbReference type="Gene3D" id="1.10.10.10">
    <property type="entry name" value="Winged helix-like DNA-binding domain superfamily/Winged helix DNA-binding domain"/>
    <property type="match status" value="1"/>
</dbReference>
<proteinExistence type="inferred from homology"/>
<dbReference type="InterPro" id="IPR036390">
    <property type="entry name" value="WH_DNA-bd_sf"/>
</dbReference>
<evidence type="ECO:0000256" key="1">
    <source>
        <dbReference type="ARBA" id="ARBA00011046"/>
    </source>
</evidence>